<evidence type="ECO:0000313" key="3">
    <source>
        <dbReference type="EMBL" id="SDB84782.1"/>
    </source>
</evidence>
<protein>
    <submittedName>
        <fullName evidence="3">Uncharacterized conserved protein YloU, alkaline shock protein (Asp23) family</fullName>
    </submittedName>
</protein>
<organism evidence="3 4">
    <name type="scientific">Sanguibacter gelidistatuariae</name>
    <dbReference type="NCBI Taxonomy" id="1814289"/>
    <lineage>
        <taxon>Bacteria</taxon>
        <taxon>Bacillati</taxon>
        <taxon>Actinomycetota</taxon>
        <taxon>Actinomycetes</taxon>
        <taxon>Micrococcales</taxon>
        <taxon>Sanguibacteraceae</taxon>
        <taxon>Sanguibacter</taxon>
    </lineage>
</organism>
<dbReference type="Proteomes" id="UP000199039">
    <property type="component" value="Unassembled WGS sequence"/>
</dbReference>
<gene>
    <name evidence="3" type="ORF">SAMN05216410_0418</name>
</gene>
<dbReference type="Pfam" id="PF03780">
    <property type="entry name" value="Asp23"/>
    <property type="match status" value="1"/>
</dbReference>
<reference evidence="3 4" key="1">
    <citation type="submission" date="2016-09" db="EMBL/GenBank/DDBJ databases">
        <authorList>
            <person name="Capua I."/>
            <person name="De Benedictis P."/>
            <person name="Joannis T."/>
            <person name="Lombin L.H."/>
            <person name="Cattoli G."/>
        </authorList>
    </citation>
    <scope>NUCLEOTIDE SEQUENCE [LARGE SCALE GENOMIC DNA]</scope>
    <source>
        <strain evidence="3 4">ISLP-3</strain>
    </source>
</reference>
<proteinExistence type="inferred from homology"/>
<dbReference type="OrthoDB" id="5148065at2"/>
<evidence type="ECO:0000256" key="1">
    <source>
        <dbReference type="ARBA" id="ARBA00005721"/>
    </source>
</evidence>
<comment type="similarity">
    <text evidence="1">Belongs to the asp23 family.</text>
</comment>
<dbReference type="AlphaFoldDB" id="A0A1G6GRW8"/>
<feature type="region of interest" description="Disordered" evidence="2">
    <location>
        <begin position="1"/>
        <end position="25"/>
    </location>
</feature>
<dbReference type="STRING" id="1814289.SAMN05216410_0418"/>
<name>A0A1G6GRW8_9MICO</name>
<evidence type="ECO:0000256" key="2">
    <source>
        <dbReference type="SAM" id="MobiDB-lite"/>
    </source>
</evidence>
<accession>A0A1G6GRW8</accession>
<dbReference type="InterPro" id="IPR005531">
    <property type="entry name" value="Asp23"/>
</dbReference>
<evidence type="ECO:0000313" key="4">
    <source>
        <dbReference type="Proteomes" id="UP000199039"/>
    </source>
</evidence>
<dbReference type="EMBL" id="FMYH01000001">
    <property type="protein sequence ID" value="SDB84782.1"/>
    <property type="molecule type" value="Genomic_DNA"/>
</dbReference>
<sequence>MSPVSGARPSGLIAPETDGEPETRGQLHISDRVVERVAGYAVTWVPDAIAAPRKVLGLTMGQRDTDDEAKVRVQVHGSVATVHAKIGVRWPASVRSVAEQVRSRIRADLAEITQVTVDHVDIDVVDLPPDTAHAARVR</sequence>
<keyword evidence="4" id="KW-1185">Reference proteome</keyword>